<sequence>MIYGNYDLRRGDNDGNPASNSPPRWGGTNNPPPSAATAQTPQNQAGATIAVPQHVRQLQNDLRTLGFLFVTNADGAFGAGTDWAVREFQIYAGMDNVARINDARLHGWQPQAGITAPEVAALGTRPHSNPPESYYVSSLDRVANNARYTGPISGIVNSATRNAIEHWLRNNYRCPVVIEAWQVNPSNGQRTTVATNGVNIWNYNEITQAIIRNAANQVIARVRMFSRDFTGHYTFPTTRNQDHYQSLGGYARYTTYGGPQSEVPNHTWTEAEMTPERLIGPASTIATLSASPDGATASTYRVVRATSEQECMGMFDSINAYDDALISLGPCHWTMGLMPQGGYDNGELPGFLSYFLHRNQADYQRVLGNFGLYPSSAWAGANTGPLWNPTGRKYTGWIRQHNEQTQVAQAPAILAQAAQVNQQLPMVDRDPAEANYFKTWHWFYRFAMAGRTVASMQQSMWDMVRMRIRDLSGVAISVQAGTIQINSTLGEFYTSEKAIGILLRWHIYRPAHVTGQRVRDSLISAINGHPQLNWNIAPAQWTDAHELAITEQLLADAIAVNDTQDRLASWPTYTGRNGRQYTLNNELGSLRTGRRSFHFDTTGI</sequence>
<dbReference type="RefSeq" id="WP_083993326.1">
    <property type="nucleotide sequence ID" value="NZ_FLTX01000128.1"/>
</dbReference>
<dbReference type="AlphaFoldDB" id="A0A1C3NSK4"/>
<evidence type="ECO:0000313" key="3">
    <source>
        <dbReference type="EMBL" id="PPV04315.1"/>
    </source>
</evidence>
<gene>
    <name evidence="4" type="ORF">XBLMG947_4176</name>
    <name evidence="3" type="ORF">XbrCFBP1976_21345</name>
</gene>
<protein>
    <submittedName>
        <fullName evidence="4">Putative peptidoglycan binding domain</fullName>
    </submittedName>
</protein>
<reference evidence="3 6" key="2">
    <citation type="submission" date="2016-08" db="EMBL/GenBank/DDBJ databases">
        <title>Evolution of the type three secretion system and type three effector repertoires in Xanthomonas.</title>
        <authorList>
            <person name="Merda D."/>
            <person name="Briand M."/>
            <person name="Bosis E."/>
            <person name="Rousseau C."/>
            <person name="Portier P."/>
            <person name="Jacques M.-A."/>
            <person name="Fischer-Le Saux M."/>
        </authorList>
    </citation>
    <scope>NUCLEOTIDE SEQUENCE [LARGE SCALE GENOMIC DNA]</scope>
    <source>
        <strain evidence="3 6">CFBP1976</strain>
    </source>
</reference>
<dbReference type="Gene3D" id="1.10.101.10">
    <property type="entry name" value="PGBD-like superfamily/PGBD"/>
    <property type="match status" value="1"/>
</dbReference>
<dbReference type="EMBL" id="MDCE01000087">
    <property type="protein sequence ID" value="PPV04315.1"/>
    <property type="molecule type" value="Genomic_DNA"/>
</dbReference>
<name>A0A1C3NSK4_9XANT</name>
<dbReference type="EMBL" id="FLTX01000128">
    <property type="protein sequence ID" value="SBV53338.1"/>
    <property type="molecule type" value="Genomic_DNA"/>
</dbReference>
<evidence type="ECO:0000313" key="4">
    <source>
        <dbReference type="EMBL" id="SBV53338.1"/>
    </source>
</evidence>
<dbReference type="InterPro" id="IPR036365">
    <property type="entry name" value="PGBD-like_sf"/>
</dbReference>
<evidence type="ECO:0000259" key="2">
    <source>
        <dbReference type="Pfam" id="PF01471"/>
    </source>
</evidence>
<dbReference type="OrthoDB" id="9795624at2"/>
<feature type="region of interest" description="Disordered" evidence="1">
    <location>
        <begin position="1"/>
        <end position="43"/>
    </location>
</feature>
<evidence type="ECO:0000256" key="1">
    <source>
        <dbReference type="SAM" id="MobiDB-lite"/>
    </source>
</evidence>
<dbReference type="SUPFAM" id="SSF47090">
    <property type="entry name" value="PGBD-like"/>
    <property type="match status" value="1"/>
</dbReference>
<organism evidence="4 5">
    <name type="scientific">Xanthomonas bromi</name>
    <dbReference type="NCBI Taxonomy" id="56449"/>
    <lineage>
        <taxon>Bacteria</taxon>
        <taxon>Pseudomonadati</taxon>
        <taxon>Pseudomonadota</taxon>
        <taxon>Gammaproteobacteria</taxon>
        <taxon>Lysobacterales</taxon>
        <taxon>Lysobacteraceae</taxon>
        <taxon>Xanthomonas</taxon>
    </lineage>
</organism>
<dbReference type="Pfam" id="PF01471">
    <property type="entry name" value="PG_binding_1"/>
    <property type="match status" value="1"/>
</dbReference>
<dbReference type="Proteomes" id="UP000092503">
    <property type="component" value="Unassembled WGS sequence"/>
</dbReference>
<accession>A0A1C3NSK4</accession>
<dbReference type="Proteomes" id="UP000239710">
    <property type="component" value="Unassembled WGS sequence"/>
</dbReference>
<dbReference type="InterPro" id="IPR036366">
    <property type="entry name" value="PGBDSf"/>
</dbReference>
<evidence type="ECO:0000313" key="6">
    <source>
        <dbReference type="Proteomes" id="UP000239710"/>
    </source>
</evidence>
<dbReference type="InterPro" id="IPR002477">
    <property type="entry name" value="Peptidoglycan-bd-like"/>
</dbReference>
<proteinExistence type="predicted"/>
<feature type="domain" description="Peptidoglycan binding-like" evidence="2">
    <location>
        <begin position="54"/>
        <end position="93"/>
    </location>
</feature>
<evidence type="ECO:0000313" key="5">
    <source>
        <dbReference type="Proteomes" id="UP000092503"/>
    </source>
</evidence>
<keyword evidence="6" id="KW-1185">Reference proteome</keyword>
<reference evidence="4 5" key="1">
    <citation type="submission" date="2016-06" db="EMBL/GenBank/DDBJ databases">
        <authorList>
            <person name="Kjaerup R.B."/>
            <person name="Dalgaard T.S."/>
            <person name="Juul-Madsen H.R."/>
        </authorList>
    </citation>
    <scope>NUCLEOTIDE SEQUENCE [LARGE SCALE GENOMIC DNA]</scope>
    <source>
        <strain evidence="4">LMG947</strain>
    </source>
</reference>